<evidence type="ECO:0000313" key="3">
    <source>
        <dbReference type="Proteomes" id="UP000231701"/>
    </source>
</evidence>
<keyword evidence="2" id="KW-0808">Transferase</keyword>
<dbReference type="Proteomes" id="UP000231701">
    <property type="component" value="Chromosome"/>
</dbReference>
<dbReference type="SUPFAM" id="SSF53756">
    <property type="entry name" value="UDP-Glycosyltransferase/glycogen phosphorylase"/>
    <property type="match status" value="1"/>
</dbReference>
<gene>
    <name evidence="2" type="ORF">Ga0123461_1881</name>
</gene>
<dbReference type="OrthoDB" id="9179708at2"/>
<dbReference type="GO" id="GO:0016740">
    <property type="term" value="F:transferase activity"/>
    <property type="evidence" value="ECO:0007669"/>
    <property type="project" value="UniProtKB-KW"/>
</dbReference>
<protein>
    <submittedName>
        <fullName evidence="2">Glycosyl transferases group 1</fullName>
    </submittedName>
</protein>
<reference evidence="2 3" key="1">
    <citation type="submission" date="2016-12" db="EMBL/GenBank/DDBJ databases">
        <title>Isolation and genomic insights into novel planktonic Zetaproteobacteria from stratified waters of the Chesapeake Bay.</title>
        <authorList>
            <person name="McAllister S.M."/>
            <person name="Kato S."/>
            <person name="Chan C.S."/>
            <person name="Chiu B.K."/>
            <person name="Field E.K."/>
        </authorList>
    </citation>
    <scope>NUCLEOTIDE SEQUENCE [LARGE SCALE GENOMIC DNA]</scope>
    <source>
        <strain evidence="2 3">CP-5</strain>
    </source>
</reference>
<organism evidence="2 3">
    <name type="scientific">Mariprofundus aestuarium</name>
    <dbReference type="NCBI Taxonomy" id="1921086"/>
    <lineage>
        <taxon>Bacteria</taxon>
        <taxon>Pseudomonadati</taxon>
        <taxon>Pseudomonadota</taxon>
        <taxon>Candidatius Mariprofundia</taxon>
        <taxon>Mariprofundales</taxon>
        <taxon>Mariprofundaceae</taxon>
        <taxon>Mariprofundus</taxon>
    </lineage>
</organism>
<name>A0A2K8KZC5_MARES</name>
<dbReference type="InterPro" id="IPR055259">
    <property type="entry name" value="YkvP/CgeB_Glyco_trans-like"/>
</dbReference>
<dbReference type="KEGG" id="maes:Ga0123461_1881"/>
<feature type="domain" description="Spore protein YkvP/CgeB glycosyl transferase-like" evidence="1">
    <location>
        <begin position="254"/>
        <end position="385"/>
    </location>
</feature>
<proteinExistence type="predicted"/>
<dbReference type="EMBL" id="CP018799">
    <property type="protein sequence ID" value="ATX80293.1"/>
    <property type="molecule type" value="Genomic_DNA"/>
</dbReference>
<dbReference type="RefSeq" id="WP_100278080.1">
    <property type="nucleotide sequence ID" value="NZ_CP018799.1"/>
</dbReference>
<evidence type="ECO:0000259" key="1">
    <source>
        <dbReference type="Pfam" id="PF13524"/>
    </source>
</evidence>
<keyword evidence="3" id="KW-1185">Reference proteome</keyword>
<dbReference type="AlphaFoldDB" id="A0A2K8KZC5"/>
<dbReference type="Pfam" id="PF13524">
    <property type="entry name" value="Glyco_trans_1_2"/>
    <property type="match status" value="1"/>
</dbReference>
<sequence length="467" mass="52865">MISASHSSNIVAFVHTYQSDGGFDPYMTAVVHAFEAVGLNVHVICTNDLVPHLGATSLRSGVSETKLVEYINRLNPVFIFSTNRGGITQAIMDGTSCPIITRMVDLIPFYHQGGEGKPLFCERDQVFVPTQESVVAFEQRYPILTGKVHYLPFATDPDAFDAVDYVEQVIPVSFVGTYFYCEKLTDILAQLQRGDSSKREAFLDFIQSLKGDFHMDDQALDPIRDICTDVKMSVDDIRMLVSNAYALNKRIHYLDAVSDLGLHLYGTENWIKASQYSLPLISCFQFGEQINNRDKLIRLYQSSKIALNIPHHQAGPGMPYRVYDIMASRALLITEYHPDSELFSLFGRNMPVPMYRNAMELSSLVDYYLNHEEERLAIVTRCNALIREKKLTFQDKGKVYCEAAGVMLNSDLQGSMSRVAPDKFSISVMLDSNVVARNWRGGIKAVLRWLVPYALWIRLGDRRHGRR</sequence>
<evidence type="ECO:0000313" key="2">
    <source>
        <dbReference type="EMBL" id="ATX80293.1"/>
    </source>
</evidence>
<accession>A0A2K8KZC5</accession>